<dbReference type="InterPro" id="IPR037507">
    <property type="entry name" value="Ribosomal_mL59"/>
</dbReference>
<dbReference type="VEuPathDB" id="FungiDB:BTJ68_09312"/>
<sequence length="542" mass="59938">MPMATAQNIALAHSLPPRLLNFFKRFPPPQLSAASTTTSKPARETITVTENTSSSDPNAGASQVEVPLPSETTTNDNLQLGWKKNPFLAFKNPSTGNWHPPHYSLRRQADLFKLATAHNVLSLMPPSPKHPEIKQQKRIEHGLRVKGTGEGQKVKGKYWERTLKTRLETRRKAMETMPDMINLWRERGHGRGWKKYPSGKEGKGTADLFNPEMRHAWPSSTPHDLGSLEQFTGQLIYPEAASAGLGNTGRDIGPSGCAAMSDTAQTSATLFLLVDRVSDSRHPLAWENFVRRALANEAGKCGEAYLGYKNRPEVVANLRSIWHEVRNNLDMQDCAMEPAQPPACVVLVNGFPGTGKLAVARALRSKLGDTDTRLVDNHLIIDPAEATHPGRGFEHKALRDVIRRAVFQDLKGLPENITTIILTGCLGQNSEDVAVYAEHVELAQARGVPFHSFALAVEKSEHLLRLQSPDRVYGQKTKLNDPAVLETIMTNNEILDPTIVVDFRAIRHHPIDTTGLTVSESADRVLDIIVRQQEQQRSASPA</sequence>
<evidence type="ECO:0000259" key="2">
    <source>
        <dbReference type="Pfam" id="PF18126"/>
    </source>
</evidence>
<dbReference type="InterPro" id="IPR040922">
    <property type="entry name" value="Ribosomal_mL59_dom"/>
</dbReference>
<feature type="region of interest" description="Disordered" evidence="1">
    <location>
        <begin position="48"/>
        <end position="78"/>
    </location>
</feature>
<dbReference type="GO" id="GO:0005762">
    <property type="term" value="C:mitochondrial large ribosomal subunit"/>
    <property type="evidence" value="ECO:0007669"/>
    <property type="project" value="InterPro"/>
</dbReference>
<dbReference type="VEuPathDB" id="FungiDB:BTJ68_04315"/>
<name>A0A3M7GVM5_HORWE</name>
<dbReference type="AlphaFoldDB" id="A0A3M7GVM5"/>
<evidence type="ECO:0000256" key="1">
    <source>
        <dbReference type="SAM" id="MobiDB-lite"/>
    </source>
</evidence>
<dbReference type="Proteomes" id="UP000281468">
    <property type="component" value="Unassembled WGS sequence"/>
</dbReference>
<feature type="compositionally biased region" description="Polar residues" evidence="1">
    <location>
        <begin position="48"/>
        <end position="61"/>
    </location>
</feature>
<proteinExistence type="predicted"/>
<dbReference type="InterPro" id="IPR027417">
    <property type="entry name" value="P-loop_NTPase"/>
</dbReference>
<evidence type="ECO:0000313" key="4">
    <source>
        <dbReference type="Proteomes" id="UP000281468"/>
    </source>
</evidence>
<dbReference type="Pfam" id="PF18126">
    <property type="entry name" value="Mitoc_mL59"/>
    <property type="match status" value="1"/>
</dbReference>
<dbReference type="PANTHER" id="PTHR28041:SF1">
    <property type="entry name" value="LARGE RIBOSOMAL SUBUNIT PROTEIN ML59"/>
    <property type="match status" value="1"/>
</dbReference>
<organism evidence="3 4">
    <name type="scientific">Hortaea werneckii</name>
    <name type="common">Black yeast</name>
    <name type="synonym">Cladosporium werneckii</name>
    <dbReference type="NCBI Taxonomy" id="91943"/>
    <lineage>
        <taxon>Eukaryota</taxon>
        <taxon>Fungi</taxon>
        <taxon>Dikarya</taxon>
        <taxon>Ascomycota</taxon>
        <taxon>Pezizomycotina</taxon>
        <taxon>Dothideomycetes</taxon>
        <taxon>Dothideomycetidae</taxon>
        <taxon>Mycosphaerellales</taxon>
        <taxon>Teratosphaeriaceae</taxon>
        <taxon>Hortaea</taxon>
    </lineage>
</organism>
<reference evidence="3 4" key="1">
    <citation type="journal article" date="2018" name="BMC Genomics">
        <title>Genomic evidence for intraspecific hybridization in a clonal and extremely halotolerant yeast.</title>
        <authorList>
            <person name="Gostincar C."/>
            <person name="Stajich J.E."/>
            <person name="Zupancic J."/>
            <person name="Zalar P."/>
            <person name="Gunde-Cimerman N."/>
        </authorList>
    </citation>
    <scope>NUCLEOTIDE SEQUENCE [LARGE SCALE GENOMIC DNA]</scope>
    <source>
        <strain evidence="3 4">EXF-171</strain>
    </source>
</reference>
<protein>
    <recommendedName>
        <fullName evidence="2">Large ribosomal subunit protein mL59 domain-containing protein</fullName>
    </recommendedName>
</protein>
<feature type="domain" description="Large ribosomal subunit protein mL59" evidence="2">
    <location>
        <begin position="17"/>
        <end position="186"/>
    </location>
</feature>
<accession>A0A3M7GVM5</accession>
<comment type="caution">
    <text evidence="3">The sequence shown here is derived from an EMBL/GenBank/DDBJ whole genome shotgun (WGS) entry which is preliminary data.</text>
</comment>
<dbReference type="GO" id="GO:0003735">
    <property type="term" value="F:structural constituent of ribosome"/>
    <property type="evidence" value="ECO:0007669"/>
    <property type="project" value="InterPro"/>
</dbReference>
<dbReference type="SUPFAM" id="SSF52540">
    <property type="entry name" value="P-loop containing nucleoside triphosphate hydrolases"/>
    <property type="match status" value="1"/>
</dbReference>
<evidence type="ECO:0000313" key="3">
    <source>
        <dbReference type="EMBL" id="RMZ04787.1"/>
    </source>
</evidence>
<dbReference type="EMBL" id="QWIQ01000134">
    <property type="protein sequence ID" value="RMZ04787.1"/>
    <property type="molecule type" value="Genomic_DNA"/>
</dbReference>
<dbReference type="Gene3D" id="3.40.50.300">
    <property type="entry name" value="P-loop containing nucleotide triphosphate hydrolases"/>
    <property type="match status" value="1"/>
</dbReference>
<dbReference type="PANTHER" id="PTHR28041">
    <property type="entry name" value="54S RIBOSOMAL PROTEIN L25, MITOCHONDRIAL"/>
    <property type="match status" value="1"/>
</dbReference>
<gene>
    <name evidence="3" type="ORF">D0862_05203</name>
</gene>